<dbReference type="AlphaFoldDB" id="A0A511X599"/>
<accession>A0A511X599</accession>
<name>A0A511X599_9PROT</name>
<proteinExistence type="predicted"/>
<protein>
    <submittedName>
        <fullName evidence="1">Uncharacterized protein</fullName>
    </submittedName>
</protein>
<reference evidence="1 2" key="1">
    <citation type="submission" date="2019-07" db="EMBL/GenBank/DDBJ databases">
        <title>Whole genome shotgun sequence of Acetobacter nitrogenifigens NBRC 105050.</title>
        <authorList>
            <person name="Hosoyama A."/>
            <person name="Uohara A."/>
            <person name="Ohji S."/>
            <person name="Ichikawa N."/>
        </authorList>
    </citation>
    <scope>NUCLEOTIDE SEQUENCE [LARGE SCALE GENOMIC DNA]</scope>
    <source>
        <strain evidence="1 2">NBRC 105050</strain>
    </source>
</reference>
<keyword evidence="2" id="KW-1185">Reference proteome</keyword>
<sequence>MFNSQNRIVAPLSNPTIYAGQVATATIASAGAYAPTDLPVTLTFTQNNSGPVTTADVSSYTAVSARVVAAGNACPTSSVYTIASTGTKIIVSDGDGLSGSVITVSVGGSASASSVPANPVTVTSSTTGCTPPQFNLSWGVGAISLTRQGWGYTTAPTGTGSASTATDAALASISTTIGTGLVNLGQSIAQGSDAAAAAQSTANSATTAAAAAQTTASAAIPLAQKGVASGVAGLDTSGNVTAPVSTTGQIHAGSDTATTYNAGKISIAAAQRVSVGDNLGYGILDNRSVLFGGRRYGGSSPTFVYASPYGGSGLGATFGVGLTKSGIGGAQPALAPSGTDGSGGISGYPEMDAAATWFFADSSYPWVSVGGDITSGDGTVRTVTYDSTHAYFSPSLAAQDVALLRVGMHVMTNSVGSTRTNTTDYWQPNNDYAGEITAIASDGSSITVGGWRVLGAGDTDAAQVPGTTYDTTMWPTYTHADLFMGVYTHAIANNSMCFLEARSIKTSGDANSPEVGLYPEPVTDCEIAEMDLHQGLPDYMGRAKGILVTMNGPNKPSLDSYDFMAGGSTPNGFVAWNGTKANNFISDGFYAHGNNGVNSGLSTDGTVVVGTAGDTHELAEFIGASAVQPDGSGSGDKISLVAYESLIAASTNMGANAASNVALHWSELVGGTTTLVSTLTGGDKVTTSTAMGDVVFNADGAGGLGLFGGSSGAGLHVNSSGAVTADGDVHMTSGKALFFPNATSTSAVYLTADSSGNFNIGTQQSGGGGLNVAGATTVAGPFSAAGASTLTGGVVGNLKLSTAGAQLSLMPSSGTIAPFAYATDKADIAFSNSEGDGIVLNPYGVNATTATLGTAVLTLGTPASSSAACTAGQFEDDANYHYVCVAANTWKRVALSSF</sequence>
<dbReference type="STRING" id="1120919.GCA_000429165_00031"/>
<evidence type="ECO:0000313" key="2">
    <source>
        <dbReference type="Proteomes" id="UP000321635"/>
    </source>
</evidence>
<evidence type="ECO:0000313" key="1">
    <source>
        <dbReference type="EMBL" id="GEN58147.1"/>
    </source>
</evidence>
<dbReference type="EMBL" id="BJYF01000001">
    <property type="protein sequence ID" value="GEN58147.1"/>
    <property type="molecule type" value="Genomic_DNA"/>
</dbReference>
<gene>
    <name evidence="1" type="ORF">ANI02nite_00310</name>
</gene>
<dbReference type="Proteomes" id="UP000321635">
    <property type="component" value="Unassembled WGS sequence"/>
</dbReference>
<comment type="caution">
    <text evidence="1">The sequence shown here is derived from an EMBL/GenBank/DDBJ whole genome shotgun (WGS) entry which is preliminary data.</text>
</comment>
<organism evidence="1 2">
    <name type="scientific">Acetobacter nitrogenifigens DSM 23921 = NBRC 105050</name>
    <dbReference type="NCBI Taxonomy" id="1120919"/>
    <lineage>
        <taxon>Bacteria</taxon>
        <taxon>Pseudomonadati</taxon>
        <taxon>Pseudomonadota</taxon>
        <taxon>Alphaproteobacteria</taxon>
        <taxon>Acetobacterales</taxon>
        <taxon>Acetobacteraceae</taxon>
        <taxon>Acetobacter</taxon>
    </lineage>
</organism>